<dbReference type="SUPFAM" id="SSF48452">
    <property type="entry name" value="TPR-like"/>
    <property type="match status" value="2"/>
</dbReference>
<name>A0A1G9EV55_9BACT</name>
<dbReference type="AlphaFoldDB" id="A0A1G9EV55"/>
<organism evidence="2 3">
    <name type="scientific">Catalinimonas alkaloidigena</name>
    <dbReference type="NCBI Taxonomy" id="1075417"/>
    <lineage>
        <taxon>Bacteria</taxon>
        <taxon>Pseudomonadati</taxon>
        <taxon>Bacteroidota</taxon>
        <taxon>Cytophagia</taxon>
        <taxon>Cytophagales</taxon>
        <taxon>Catalimonadaceae</taxon>
        <taxon>Catalinimonas</taxon>
    </lineage>
</organism>
<proteinExistence type="predicted"/>
<evidence type="ECO:0000313" key="2">
    <source>
        <dbReference type="EMBL" id="SDK80046.1"/>
    </source>
</evidence>
<protein>
    <submittedName>
        <fullName evidence="2">Tetratricopeptide repeat-containing protein</fullName>
    </submittedName>
</protein>
<dbReference type="InterPro" id="IPR019734">
    <property type="entry name" value="TPR_rpt"/>
</dbReference>
<feature type="signal peptide" evidence="1">
    <location>
        <begin position="1"/>
        <end position="36"/>
    </location>
</feature>
<dbReference type="RefSeq" id="WP_089681588.1">
    <property type="nucleotide sequence ID" value="NZ_FNFO01000003.1"/>
</dbReference>
<dbReference type="Gene3D" id="1.25.40.10">
    <property type="entry name" value="Tetratricopeptide repeat domain"/>
    <property type="match status" value="3"/>
</dbReference>
<keyword evidence="1" id="KW-0732">Signal</keyword>
<gene>
    <name evidence="2" type="ORF">SAMN05421823_103595</name>
</gene>
<dbReference type="Pfam" id="PF13174">
    <property type="entry name" value="TPR_6"/>
    <property type="match status" value="2"/>
</dbReference>
<reference evidence="2 3" key="1">
    <citation type="submission" date="2016-10" db="EMBL/GenBank/DDBJ databases">
        <authorList>
            <person name="de Groot N.N."/>
        </authorList>
    </citation>
    <scope>NUCLEOTIDE SEQUENCE [LARGE SCALE GENOMIC DNA]</scope>
    <source>
        <strain evidence="2 3">DSM 25186</strain>
    </source>
</reference>
<dbReference type="EMBL" id="FNFO01000003">
    <property type="protein sequence ID" value="SDK80046.1"/>
    <property type="molecule type" value="Genomic_DNA"/>
</dbReference>
<keyword evidence="3" id="KW-1185">Reference proteome</keyword>
<accession>A0A1G9EV55</accession>
<dbReference type="STRING" id="1075417.SAMN05421823_103595"/>
<evidence type="ECO:0000313" key="3">
    <source>
        <dbReference type="Proteomes" id="UP000198510"/>
    </source>
</evidence>
<feature type="chain" id="PRO_5011707337" evidence="1">
    <location>
        <begin position="37"/>
        <end position="617"/>
    </location>
</feature>
<dbReference type="InterPro" id="IPR011990">
    <property type="entry name" value="TPR-like_helical_dom_sf"/>
</dbReference>
<evidence type="ECO:0000256" key="1">
    <source>
        <dbReference type="SAM" id="SignalP"/>
    </source>
</evidence>
<sequence length="617" mass="71252">MRKKNTFASDPSWVRVLRKSASVALLGCALATNAWAQSKDLEIAKEYVQNEDYVKAEELLTRLAKSKENYSSIYDEYMLVLTALKKEGEKEKFLKKYLKEQPDDLKAQADYGLLLLNQGAEKSATAHLQKLVERTQQSARETEQLASYLSEKGQNGFALKVYEAAQKSGLGPYHVQISNLYYSQGDVDDAIQELVSWAEEDPEAVESVQNTMQNFLRDDKERQQLEKILIEKTQKKPNEIAYNQLLLWLYIQDKDFYGAFIQAKAIDRRERKQGGTLFETGEIALKNGDFEAAEEIFGYLTKEYRESPFYSISRRYYIEAKEEAVKRIYPVDEVKIQNLIQDYVQFAAEVPNNEEALKSLKNVAELYAFYLHDLNKAKEIIREILTSRRVTEDFLADCKLLLGDVYLLAGEPWESTLLYAQVEKSLKDTPKGHEAKLRNAKLNFYKGDFELAQGHLDILKMATSREIANDAMELSLLIQDNLALDTNTAALQEYARIELLQYQNQLDEAYSALDSMLVVYPNHSLTDEIYWLKGRILEKEGKTDQALTLYQKVVDQYGQDLYGDDALYRIGRVQEEKKKDKEKAMEAYQRLMRDYPSSIHTQDARRRFRNLRGDVLN</sequence>
<dbReference type="Proteomes" id="UP000198510">
    <property type="component" value="Unassembled WGS sequence"/>
</dbReference>
<dbReference type="OrthoDB" id="9763354at2"/>